<dbReference type="EMBL" id="BAAAHU010000056">
    <property type="protein sequence ID" value="GAA1014677.1"/>
    <property type="molecule type" value="Genomic_DNA"/>
</dbReference>
<dbReference type="InterPro" id="IPR029058">
    <property type="entry name" value="AB_hydrolase_fold"/>
</dbReference>
<accession>A0ABP4DM73</accession>
<keyword evidence="3" id="KW-1185">Reference proteome</keyword>
<name>A0ABP4DM73_9ACTN</name>
<organism evidence="2 3">
    <name type="scientific">Streptomyces thermogriseus</name>
    <dbReference type="NCBI Taxonomy" id="75292"/>
    <lineage>
        <taxon>Bacteria</taxon>
        <taxon>Bacillati</taxon>
        <taxon>Actinomycetota</taxon>
        <taxon>Actinomycetes</taxon>
        <taxon>Kitasatosporales</taxon>
        <taxon>Streptomycetaceae</taxon>
        <taxon>Streptomyces</taxon>
    </lineage>
</organism>
<dbReference type="RefSeq" id="WP_236560506.1">
    <property type="nucleotide sequence ID" value="NZ_BAAAHU010000056.1"/>
</dbReference>
<feature type="region of interest" description="Disordered" evidence="1">
    <location>
        <begin position="54"/>
        <end position="97"/>
    </location>
</feature>
<comment type="caution">
    <text evidence="2">The sequence shown here is derived from an EMBL/GenBank/DDBJ whole genome shotgun (WGS) entry which is preliminary data.</text>
</comment>
<dbReference type="Gene3D" id="3.40.50.1820">
    <property type="entry name" value="alpha/beta hydrolase"/>
    <property type="match status" value="1"/>
</dbReference>
<reference evidence="3" key="1">
    <citation type="journal article" date="2019" name="Int. J. Syst. Evol. Microbiol.">
        <title>The Global Catalogue of Microorganisms (GCM) 10K type strain sequencing project: providing services to taxonomists for standard genome sequencing and annotation.</title>
        <authorList>
            <consortium name="The Broad Institute Genomics Platform"/>
            <consortium name="The Broad Institute Genome Sequencing Center for Infectious Disease"/>
            <person name="Wu L."/>
            <person name="Ma J."/>
        </authorList>
    </citation>
    <scope>NUCLEOTIDE SEQUENCE [LARGE SCALE GENOMIC DNA]</scope>
    <source>
        <strain evidence="3">JCM 11269</strain>
    </source>
</reference>
<feature type="compositionally biased region" description="Polar residues" evidence="1">
    <location>
        <begin position="85"/>
        <end position="97"/>
    </location>
</feature>
<protein>
    <submittedName>
        <fullName evidence="2">Uncharacterized protein</fullName>
    </submittedName>
</protein>
<evidence type="ECO:0000313" key="2">
    <source>
        <dbReference type="EMBL" id="GAA1014677.1"/>
    </source>
</evidence>
<dbReference type="SUPFAM" id="SSF53474">
    <property type="entry name" value="alpha/beta-Hydrolases"/>
    <property type="match status" value="1"/>
</dbReference>
<evidence type="ECO:0000256" key="1">
    <source>
        <dbReference type="SAM" id="MobiDB-lite"/>
    </source>
</evidence>
<sequence>MHQTTVGQATVHYRTEGQGPGLLLVHGTGATGETNYGHLLKHFTDHHTVIAPTTPAAATPWTTAPRSPWTGSWSRSSAPPAKSPGTPSTSSASRWAR</sequence>
<evidence type="ECO:0000313" key="3">
    <source>
        <dbReference type="Proteomes" id="UP001501072"/>
    </source>
</evidence>
<feature type="compositionally biased region" description="Low complexity" evidence="1">
    <location>
        <begin position="54"/>
        <end position="65"/>
    </location>
</feature>
<proteinExistence type="predicted"/>
<dbReference type="Proteomes" id="UP001501072">
    <property type="component" value="Unassembled WGS sequence"/>
</dbReference>
<gene>
    <name evidence="2" type="ORF">GCM10009564_45000</name>
</gene>